<gene>
    <name evidence="2" type="ORF">SAMN04488095_1527</name>
</gene>
<evidence type="ECO:0000256" key="1">
    <source>
        <dbReference type="SAM" id="SignalP"/>
    </source>
</evidence>
<dbReference type="Proteomes" id="UP000199110">
    <property type="component" value="Unassembled WGS sequence"/>
</dbReference>
<keyword evidence="3" id="KW-1185">Reference proteome</keyword>
<reference evidence="2 3" key="1">
    <citation type="submission" date="2016-10" db="EMBL/GenBank/DDBJ databases">
        <authorList>
            <person name="de Groot N.N."/>
        </authorList>
    </citation>
    <scope>NUCLEOTIDE SEQUENCE [LARGE SCALE GENOMIC DNA]</scope>
    <source>
        <strain evidence="2 3">DSM 19073</strain>
    </source>
</reference>
<accession>A0A1I3LIA7</accession>
<dbReference type="AlphaFoldDB" id="A0A1I3LIA7"/>
<dbReference type="STRING" id="390807.SAMN04488095_1527"/>
<sequence length="139" mass="14489">MRVLFLVAGLTLGAGPAMAQTVGDCDGWQANARNVDWSDPTRTFANGAIRLVGLDTEEPAAAAFHIMVLYPDPEEQFLECRLVSLGADVGFGGISLARAEAAYDPARGLTVSVPGTSPEGEALVIAFTINRATGQVSVP</sequence>
<organism evidence="2 3">
    <name type="scientific">Jannaschia pohangensis</name>
    <dbReference type="NCBI Taxonomy" id="390807"/>
    <lineage>
        <taxon>Bacteria</taxon>
        <taxon>Pseudomonadati</taxon>
        <taxon>Pseudomonadota</taxon>
        <taxon>Alphaproteobacteria</taxon>
        <taxon>Rhodobacterales</taxon>
        <taxon>Roseobacteraceae</taxon>
        <taxon>Jannaschia</taxon>
    </lineage>
</organism>
<dbReference type="OrthoDB" id="7862810at2"/>
<protein>
    <submittedName>
        <fullName evidence="2">Uncharacterized protein</fullName>
    </submittedName>
</protein>
<evidence type="ECO:0000313" key="2">
    <source>
        <dbReference type="EMBL" id="SFI84145.1"/>
    </source>
</evidence>
<proteinExistence type="predicted"/>
<evidence type="ECO:0000313" key="3">
    <source>
        <dbReference type="Proteomes" id="UP000199110"/>
    </source>
</evidence>
<dbReference type="EMBL" id="FORA01000002">
    <property type="protein sequence ID" value="SFI84145.1"/>
    <property type="molecule type" value="Genomic_DNA"/>
</dbReference>
<dbReference type="RefSeq" id="WP_092778971.1">
    <property type="nucleotide sequence ID" value="NZ_FORA01000002.1"/>
</dbReference>
<feature type="chain" id="PRO_5011704731" evidence="1">
    <location>
        <begin position="20"/>
        <end position="139"/>
    </location>
</feature>
<keyword evidence="1" id="KW-0732">Signal</keyword>
<feature type="signal peptide" evidence="1">
    <location>
        <begin position="1"/>
        <end position="19"/>
    </location>
</feature>
<name>A0A1I3LIA7_9RHOB</name>